<evidence type="ECO:0000313" key="9">
    <source>
        <dbReference type="Proteomes" id="UP000248918"/>
    </source>
</evidence>
<dbReference type="InterPro" id="IPR037185">
    <property type="entry name" value="EmrE-like"/>
</dbReference>
<keyword evidence="2" id="KW-1003">Cell membrane</keyword>
<feature type="transmembrane region" description="Helical" evidence="6">
    <location>
        <begin position="93"/>
        <end position="113"/>
    </location>
</feature>
<dbReference type="AlphaFoldDB" id="A0A329CMW7"/>
<feature type="transmembrane region" description="Helical" evidence="6">
    <location>
        <begin position="237"/>
        <end position="261"/>
    </location>
</feature>
<dbReference type="GO" id="GO:0005886">
    <property type="term" value="C:plasma membrane"/>
    <property type="evidence" value="ECO:0007669"/>
    <property type="project" value="UniProtKB-SubCell"/>
</dbReference>
<dbReference type="RefSeq" id="WP_111931386.1">
    <property type="nucleotide sequence ID" value="NZ_CADFFP010000006.1"/>
</dbReference>
<sequence>MTNERLAGVGYGLIAAVIWGGFPVVTRLGVTHSTLDSYDVVFIRFIVSGILLLPVLLRGKLNGLGLVPALVMIVGVGAPYILLVATALSRAPVGYFALTPGSMIAFTAMLGRFAIKDTLSTAQKIGILTVLFGMSMAAFDVLSNTGGAFSITLFVLGGLLWAIYNVTTKRYAVSAMRATAIVSVGSALFYCPFYVLSRGLSPLLHAPIAAVAIQAVYQGVLVSILGLFFFSKAVSILGPAIGATFAALVPLLATIEAAMLLKERPHLLTLAGIAVVTIGMVVSLVKRWERPPTTTTEPAAAFTAEGVPVPASAALTDVATGG</sequence>
<dbReference type="PANTHER" id="PTHR42920:SF11">
    <property type="entry name" value="INNER MEMBRANE PROTEIN YTFF"/>
    <property type="match status" value="1"/>
</dbReference>
<feature type="transmembrane region" description="Helical" evidence="6">
    <location>
        <begin position="125"/>
        <end position="142"/>
    </location>
</feature>
<dbReference type="Pfam" id="PF00892">
    <property type="entry name" value="EamA"/>
    <property type="match status" value="2"/>
</dbReference>
<dbReference type="OrthoDB" id="9001754at2"/>
<feature type="transmembrane region" description="Helical" evidence="6">
    <location>
        <begin position="178"/>
        <end position="196"/>
    </location>
</feature>
<dbReference type="EMBL" id="QLTK01000005">
    <property type="protein sequence ID" value="RAS35527.1"/>
    <property type="molecule type" value="Genomic_DNA"/>
</dbReference>
<feature type="transmembrane region" description="Helical" evidence="6">
    <location>
        <begin position="208"/>
        <end position="230"/>
    </location>
</feature>
<dbReference type="InterPro" id="IPR051258">
    <property type="entry name" value="Diverse_Substrate_Transporter"/>
</dbReference>
<protein>
    <submittedName>
        <fullName evidence="8">EamA-like transporter family protein</fullName>
    </submittedName>
</protein>
<reference evidence="8 9" key="1">
    <citation type="submission" date="2018-06" db="EMBL/GenBank/DDBJ databases">
        <title>Genomic Encyclopedia of Type Strains, Phase III (KMG-III): the genomes of soil and plant-associated and newly described type strains.</title>
        <authorList>
            <person name="Whitman W."/>
        </authorList>
    </citation>
    <scope>NUCLEOTIDE SEQUENCE [LARGE SCALE GENOMIC DNA]</scope>
    <source>
        <strain evidence="8 9">LMG 23644</strain>
    </source>
</reference>
<dbReference type="Gene3D" id="1.10.3730.20">
    <property type="match status" value="1"/>
</dbReference>
<evidence type="ECO:0000256" key="4">
    <source>
        <dbReference type="ARBA" id="ARBA00022989"/>
    </source>
</evidence>
<evidence type="ECO:0000256" key="3">
    <source>
        <dbReference type="ARBA" id="ARBA00022692"/>
    </source>
</evidence>
<dbReference type="InterPro" id="IPR000620">
    <property type="entry name" value="EamA_dom"/>
</dbReference>
<feature type="transmembrane region" description="Helical" evidence="6">
    <location>
        <begin position="64"/>
        <end position="87"/>
    </location>
</feature>
<keyword evidence="5 6" id="KW-0472">Membrane</keyword>
<evidence type="ECO:0000256" key="1">
    <source>
        <dbReference type="ARBA" id="ARBA00004651"/>
    </source>
</evidence>
<evidence type="ECO:0000313" key="8">
    <source>
        <dbReference type="EMBL" id="RAS35527.1"/>
    </source>
</evidence>
<evidence type="ECO:0000256" key="6">
    <source>
        <dbReference type="SAM" id="Phobius"/>
    </source>
</evidence>
<feature type="transmembrane region" description="Helical" evidence="6">
    <location>
        <begin position="148"/>
        <end position="166"/>
    </location>
</feature>
<name>A0A329CMW7_9BURK</name>
<feature type="transmembrane region" description="Helical" evidence="6">
    <location>
        <begin position="37"/>
        <end position="57"/>
    </location>
</feature>
<keyword evidence="4 6" id="KW-1133">Transmembrane helix</keyword>
<comment type="subcellular location">
    <subcellularLocation>
        <location evidence="1">Cell membrane</location>
        <topology evidence="1">Multi-pass membrane protein</topology>
    </subcellularLocation>
</comment>
<feature type="domain" description="EamA" evidence="7">
    <location>
        <begin position="7"/>
        <end position="136"/>
    </location>
</feature>
<dbReference type="PANTHER" id="PTHR42920">
    <property type="entry name" value="OS03G0707200 PROTEIN-RELATED"/>
    <property type="match status" value="1"/>
</dbReference>
<keyword evidence="3 6" id="KW-0812">Transmembrane</keyword>
<organism evidence="8 9">
    <name type="scientific">Paraburkholderia bryophila</name>
    <dbReference type="NCBI Taxonomy" id="420952"/>
    <lineage>
        <taxon>Bacteria</taxon>
        <taxon>Pseudomonadati</taxon>
        <taxon>Pseudomonadota</taxon>
        <taxon>Betaproteobacteria</taxon>
        <taxon>Burkholderiales</taxon>
        <taxon>Burkholderiaceae</taxon>
        <taxon>Paraburkholderia</taxon>
    </lineage>
</organism>
<feature type="transmembrane region" description="Helical" evidence="6">
    <location>
        <begin position="7"/>
        <end position="25"/>
    </location>
</feature>
<dbReference type="Proteomes" id="UP000248918">
    <property type="component" value="Unassembled WGS sequence"/>
</dbReference>
<comment type="caution">
    <text evidence="8">The sequence shown here is derived from an EMBL/GenBank/DDBJ whole genome shotgun (WGS) entry which is preliminary data.</text>
</comment>
<feature type="transmembrane region" description="Helical" evidence="6">
    <location>
        <begin position="267"/>
        <end position="285"/>
    </location>
</feature>
<gene>
    <name evidence="8" type="ORF">BX591_105246</name>
</gene>
<proteinExistence type="predicted"/>
<accession>A0A329CMW7</accession>
<evidence type="ECO:0000259" key="7">
    <source>
        <dbReference type="Pfam" id="PF00892"/>
    </source>
</evidence>
<dbReference type="SUPFAM" id="SSF103481">
    <property type="entry name" value="Multidrug resistance efflux transporter EmrE"/>
    <property type="match status" value="2"/>
</dbReference>
<evidence type="ECO:0000256" key="5">
    <source>
        <dbReference type="ARBA" id="ARBA00023136"/>
    </source>
</evidence>
<evidence type="ECO:0000256" key="2">
    <source>
        <dbReference type="ARBA" id="ARBA00022475"/>
    </source>
</evidence>
<feature type="domain" description="EamA" evidence="7">
    <location>
        <begin position="150"/>
        <end position="284"/>
    </location>
</feature>